<keyword evidence="5 9" id="KW-0169">Cobalamin biosynthesis</keyword>
<dbReference type="GO" id="GO:0009236">
    <property type="term" value="P:cobalamin biosynthetic process"/>
    <property type="evidence" value="ECO:0007669"/>
    <property type="project" value="UniProtKB-UniRule"/>
</dbReference>
<evidence type="ECO:0000313" key="11">
    <source>
        <dbReference type="Proteomes" id="UP000683246"/>
    </source>
</evidence>
<accession>A0A8J8SIP1</accession>
<keyword evidence="8 9" id="KW-0472">Membrane</keyword>
<dbReference type="AlphaFoldDB" id="A0A8J8SIP1"/>
<dbReference type="GO" id="GO:0005886">
    <property type="term" value="C:plasma membrane"/>
    <property type="evidence" value="ECO:0007669"/>
    <property type="project" value="UniProtKB-SubCell"/>
</dbReference>
<dbReference type="PANTHER" id="PTHR34308:SF1">
    <property type="entry name" value="COBALAMIN BIOSYNTHESIS PROTEIN CBIB"/>
    <property type="match status" value="1"/>
</dbReference>
<feature type="transmembrane region" description="Helical" evidence="9">
    <location>
        <begin position="153"/>
        <end position="172"/>
    </location>
</feature>
<dbReference type="GO" id="GO:0015420">
    <property type="term" value="F:ABC-type vitamin B12 transporter activity"/>
    <property type="evidence" value="ECO:0007669"/>
    <property type="project" value="UniProtKB-UniRule"/>
</dbReference>
<keyword evidence="6 9" id="KW-0812">Transmembrane</keyword>
<dbReference type="NCBIfam" id="TIGR00380">
    <property type="entry name" value="cobal_cbiB"/>
    <property type="match status" value="1"/>
</dbReference>
<keyword evidence="4 9" id="KW-1003">Cell membrane</keyword>
<protein>
    <recommendedName>
        <fullName evidence="9">Cobalamin biosynthesis protein CobD</fullName>
    </recommendedName>
</protein>
<evidence type="ECO:0000256" key="5">
    <source>
        <dbReference type="ARBA" id="ARBA00022573"/>
    </source>
</evidence>
<evidence type="ECO:0000256" key="8">
    <source>
        <dbReference type="ARBA" id="ARBA00023136"/>
    </source>
</evidence>
<gene>
    <name evidence="9 10" type="primary">cobD</name>
    <name evidence="10" type="ORF">HZI73_23805</name>
</gene>
<reference evidence="10" key="1">
    <citation type="submission" date="2020-07" db="EMBL/GenBank/DDBJ databases">
        <title>Vallitalea pronyensis genome.</title>
        <authorList>
            <person name="Postec A."/>
        </authorList>
    </citation>
    <scope>NUCLEOTIDE SEQUENCE</scope>
    <source>
        <strain evidence="10">FatNI3</strain>
    </source>
</reference>
<evidence type="ECO:0000256" key="1">
    <source>
        <dbReference type="ARBA" id="ARBA00004651"/>
    </source>
</evidence>
<comment type="pathway">
    <text evidence="2 9">Cofactor biosynthesis; adenosylcobalamin biosynthesis.</text>
</comment>
<evidence type="ECO:0000256" key="3">
    <source>
        <dbReference type="ARBA" id="ARBA00006263"/>
    </source>
</evidence>
<sequence length="316" mass="35104">MIGIAMALDLIFGDPVRIPHPIIYIGKLISWLEKRIRKSRIPLKIGGFLLLLGTVGVTAGVITLLLQLGYGIHPYVKDLMTIYLLYTSLAAKCLKDEVLKVWKALEQQDLILARKQLSYLVGRDTESLTRDEVIRGAVETAAENTVDGVLGPLLFMGLGMLWGIPVQSVFIYKAVNTLDSMVGYQQAHYKAIGYASAKTDDLFNYIPARVGSICMLIGGGILGYDFAHGWKILWRDRRNHKSPNCGYPESAVAGLLRIQIGGTNTYFHEVVMKPTIGDHDRVLEPDHMKKTIGIMYMSEFVTLLLMIGLGILLIKL</sequence>
<evidence type="ECO:0000256" key="9">
    <source>
        <dbReference type="HAMAP-Rule" id="MF_00024"/>
    </source>
</evidence>
<evidence type="ECO:0000256" key="2">
    <source>
        <dbReference type="ARBA" id="ARBA00004953"/>
    </source>
</evidence>
<keyword evidence="7 9" id="KW-1133">Transmembrane helix</keyword>
<name>A0A8J8SIP1_9FIRM</name>
<organism evidence="10 11">
    <name type="scientific">Vallitalea pronyensis</name>
    <dbReference type="NCBI Taxonomy" id="1348613"/>
    <lineage>
        <taxon>Bacteria</taxon>
        <taxon>Bacillati</taxon>
        <taxon>Bacillota</taxon>
        <taxon>Clostridia</taxon>
        <taxon>Lachnospirales</taxon>
        <taxon>Vallitaleaceae</taxon>
        <taxon>Vallitalea</taxon>
    </lineage>
</organism>
<dbReference type="EMBL" id="CP058649">
    <property type="protein sequence ID" value="QUI25135.1"/>
    <property type="molecule type" value="Genomic_DNA"/>
</dbReference>
<keyword evidence="11" id="KW-1185">Reference proteome</keyword>
<comment type="similarity">
    <text evidence="3 9">Belongs to the CobD/CbiB family.</text>
</comment>
<comment type="function">
    <text evidence="9">Converts cobyric acid to cobinamide by the addition of aminopropanol on the F carboxylic group.</text>
</comment>
<comment type="caution">
    <text evidence="9">Lacks conserved residue(s) required for the propagation of feature annotation.</text>
</comment>
<dbReference type="UniPathway" id="UPA00148"/>
<evidence type="ECO:0000256" key="6">
    <source>
        <dbReference type="ARBA" id="ARBA00022692"/>
    </source>
</evidence>
<proteinExistence type="inferred from homology"/>
<dbReference type="RefSeq" id="WP_212695835.1">
    <property type="nucleotide sequence ID" value="NZ_CP058649.1"/>
</dbReference>
<feature type="transmembrane region" description="Helical" evidence="9">
    <location>
        <begin position="45"/>
        <end position="70"/>
    </location>
</feature>
<dbReference type="KEGG" id="vpy:HZI73_23805"/>
<dbReference type="PANTHER" id="PTHR34308">
    <property type="entry name" value="COBALAMIN BIOSYNTHESIS PROTEIN CBIB"/>
    <property type="match status" value="1"/>
</dbReference>
<dbReference type="HAMAP" id="MF_00024">
    <property type="entry name" value="CobD_CbiB"/>
    <property type="match status" value="1"/>
</dbReference>
<dbReference type="GO" id="GO:0048472">
    <property type="term" value="F:threonine-phosphate decarboxylase activity"/>
    <property type="evidence" value="ECO:0007669"/>
    <property type="project" value="InterPro"/>
</dbReference>
<dbReference type="Proteomes" id="UP000683246">
    <property type="component" value="Chromosome"/>
</dbReference>
<evidence type="ECO:0000313" key="10">
    <source>
        <dbReference type="EMBL" id="QUI25135.1"/>
    </source>
</evidence>
<dbReference type="InterPro" id="IPR004485">
    <property type="entry name" value="Cobalamin_biosynth_CobD/CbiB"/>
</dbReference>
<evidence type="ECO:0000256" key="7">
    <source>
        <dbReference type="ARBA" id="ARBA00022989"/>
    </source>
</evidence>
<feature type="transmembrane region" description="Helical" evidence="9">
    <location>
        <begin position="294"/>
        <end position="314"/>
    </location>
</feature>
<comment type="subcellular location">
    <subcellularLocation>
        <location evidence="1 9">Cell membrane</location>
        <topology evidence="1 9">Multi-pass membrane protein</topology>
    </subcellularLocation>
</comment>
<dbReference type="Pfam" id="PF03186">
    <property type="entry name" value="CobD_Cbib"/>
    <property type="match status" value="1"/>
</dbReference>
<evidence type="ECO:0000256" key="4">
    <source>
        <dbReference type="ARBA" id="ARBA00022475"/>
    </source>
</evidence>